<feature type="domain" description="Dystroglycan-type cadherin-like" evidence="1">
    <location>
        <begin position="231"/>
        <end position="322"/>
    </location>
</feature>
<dbReference type="SUPFAM" id="SSF49313">
    <property type="entry name" value="Cadherin-like"/>
    <property type="match status" value="2"/>
</dbReference>
<dbReference type="GO" id="GO:0016020">
    <property type="term" value="C:membrane"/>
    <property type="evidence" value="ECO:0007669"/>
    <property type="project" value="InterPro"/>
</dbReference>
<sequence>IWLTTYQPNLNFYGTDEFMFTVENSGNNNGPSDPAVVSIVINPINDAPALTPINDQLVDEDQQLTVPITYTDYDGDTLSVTLTSSNENVSVSLDNSTITITPFLNFNGSAIVTVTVNESAGEYQTSGSFDVTVNAVNDAPELTSIPDQVMIEDEILTINLSATDIDGDENFVFSAVSDNDSVDVSIDGNTLTMTPALNINGTANITVSVSDNELTDSQALLLTIEPVPDAPELTSIANTSTAEDTPLVLTLEATDVDGDDLIFSTVSGDSNNVEAEVTGDQLTLTPAPDWNGSVNISVSVSDDEFTDSDIFELTVTPVNDVPTIVLPDSRTFAEDGNLSEDFSGYLSDIDEDDLTLSVSDNENITVSINGFSVTLGTVQDWNGTETLTF</sequence>
<dbReference type="Pfam" id="PF17892">
    <property type="entry name" value="Cadherin_5"/>
    <property type="match status" value="2"/>
</dbReference>
<name>A0A382M4V0_9ZZZZ</name>
<dbReference type="InterPro" id="IPR013783">
    <property type="entry name" value="Ig-like_fold"/>
</dbReference>
<proteinExistence type="predicted"/>
<dbReference type="Gene3D" id="2.60.40.10">
    <property type="entry name" value="Immunoglobulins"/>
    <property type="match status" value="3"/>
</dbReference>
<dbReference type="EMBL" id="UINC01091291">
    <property type="protein sequence ID" value="SVC43943.1"/>
    <property type="molecule type" value="Genomic_DNA"/>
</dbReference>
<accession>A0A382M4V0</accession>
<protein>
    <recommendedName>
        <fullName evidence="1">Dystroglycan-type cadherin-like domain-containing protein</fullName>
    </recommendedName>
</protein>
<reference evidence="2" key="1">
    <citation type="submission" date="2018-05" db="EMBL/GenBank/DDBJ databases">
        <authorList>
            <person name="Lanie J.A."/>
            <person name="Ng W.-L."/>
            <person name="Kazmierczak K.M."/>
            <person name="Andrzejewski T.M."/>
            <person name="Davidsen T.M."/>
            <person name="Wayne K.J."/>
            <person name="Tettelin H."/>
            <person name="Glass J.I."/>
            <person name="Rusch D."/>
            <person name="Podicherti R."/>
            <person name="Tsui H.-C.T."/>
            <person name="Winkler M.E."/>
        </authorList>
    </citation>
    <scope>NUCLEOTIDE SEQUENCE</scope>
</reference>
<dbReference type="InterPro" id="IPR006644">
    <property type="entry name" value="Cadg"/>
</dbReference>
<dbReference type="AlphaFoldDB" id="A0A382M4V0"/>
<dbReference type="InterPro" id="IPR015919">
    <property type="entry name" value="Cadherin-like_sf"/>
</dbReference>
<evidence type="ECO:0000259" key="1">
    <source>
        <dbReference type="SMART" id="SM00736"/>
    </source>
</evidence>
<dbReference type="InterPro" id="IPR041690">
    <property type="entry name" value="Cadherin_5"/>
</dbReference>
<dbReference type="Pfam" id="PF17963">
    <property type="entry name" value="Big_9"/>
    <property type="match status" value="1"/>
</dbReference>
<feature type="non-terminal residue" evidence="2">
    <location>
        <position position="1"/>
    </location>
</feature>
<dbReference type="GO" id="GO:0005509">
    <property type="term" value="F:calcium ion binding"/>
    <property type="evidence" value="ECO:0007669"/>
    <property type="project" value="InterPro"/>
</dbReference>
<organism evidence="2">
    <name type="scientific">marine metagenome</name>
    <dbReference type="NCBI Taxonomy" id="408172"/>
    <lineage>
        <taxon>unclassified sequences</taxon>
        <taxon>metagenomes</taxon>
        <taxon>ecological metagenomes</taxon>
    </lineage>
</organism>
<dbReference type="SMART" id="SM00736">
    <property type="entry name" value="CADG"/>
    <property type="match status" value="2"/>
</dbReference>
<gene>
    <name evidence="2" type="ORF">METZ01_LOCUS296797</name>
</gene>
<feature type="domain" description="Dystroglycan-type cadherin-like" evidence="1">
    <location>
        <begin position="48"/>
        <end position="140"/>
    </location>
</feature>
<evidence type="ECO:0000313" key="2">
    <source>
        <dbReference type="EMBL" id="SVC43943.1"/>
    </source>
</evidence>
<feature type="non-terminal residue" evidence="2">
    <location>
        <position position="389"/>
    </location>
</feature>
<dbReference type="NCBIfam" id="NF012211">
    <property type="entry name" value="tand_rpt_95"/>
    <property type="match status" value="3"/>
</dbReference>